<keyword evidence="1" id="KW-0472">Membrane</keyword>
<protein>
    <recommendedName>
        <fullName evidence="4">Prepilin type IV endopeptidase peptidase domain-containing protein</fullName>
    </recommendedName>
</protein>
<feature type="transmembrane region" description="Helical" evidence="1">
    <location>
        <begin position="141"/>
        <end position="162"/>
    </location>
</feature>
<dbReference type="AlphaFoldDB" id="A0A348WD00"/>
<reference evidence="2 3" key="1">
    <citation type="journal article" date="2018" name="Nat. Biotechnol.">
        <title>A standardized bacterial taxonomy based on genome phylogeny substantially revises the tree of life.</title>
        <authorList>
            <person name="Parks D.H."/>
            <person name="Chuvochina M."/>
            <person name="Waite D.W."/>
            <person name="Rinke C."/>
            <person name="Skarshewski A."/>
            <person name="Chaumeil P.A."/>
            <person name="Hugenholtz P."/>
        </authorList>
    </citation>
    <scope>NUCLEOTIDE SEQUENCE [LARGE SCALE GENOMIC DNA]</scope>
    <source>
        <strain evidence="2">UBA9169</strain>
    </source>
</reference>
<accession>A0A348WD00</accession>
<feature type="transmembrane region" description="Helical" evidence="1">
    <location>
        <begin position="102"/>
        <end position="121"/>
    </location>
</feature>
<keyword evidence="1" id="KW-1133">Transmembrane helix</keyword>
<sequence>MEITQTAATWFFPFALPICLWVAYTDLKLMKILNLAVLALIAVFVVIGPLALPFDAYLWRYAHFLVILALGVGLNAAGLVGAGDAKFAAAAAPFVALGDIRLLLVILAFTLVAGFAAHRLGKHTRLRNLAPHWESWHREGKYPMGLSLGGALAIYLGLGFCYGA</sequence>
<feature type="transmembrane region" description="Helical" evidence="1">
    <location>
        <begin position="58"/>
        <end position="81"/>
    </location>
</feature>
<dbReference type="Gene3D" id="1.20.120.1220">
    <property type="match status" value="1"/>
</dbReference>
<name>A0A348WD00_9RHOB</name>
<dbReference type="RefSeq" id="WP_339856280.1">
    <property type="nucleotide sequence ID" value="NZ_CAXAXR010000036.1"/>
</dbReference>
<evidence type="ECO:0000313" key="3">
    <source>
        <dbReference type="Proteomes" id="UP000264719"/>
    </source>
</evidence>
<feature type="transmembrane region" description="Helical" evidence="1">
    <location>
        <begin position="32"/>
        <end position="52"/>
    </location>
</feature>
<evidence type="ECO:0000313" key="2">
    <source>
        <dbReference type="EMBL" id="HAR52412.1"/>
    </source>
</evidence>
<organism evidence="2 3">
    <name type="scientific">Roseovarius nubinhibens</name>
    <dbReference type="NCBI Taxonomy" id="314263"/>
    <lineage>
        <taxon>Bacteria</taxon>
        <taxon>Pseudomonadati</taxon>
        <taxon>Pseudomonadota</taxon>
        <taxon>Alphaproteobacteria</taxon>
        <taxon>Rhodobacterales</taxon>
        <taxon>Roseobacteraceae</taxon>
        <taxon>Roseovarius</taxon>
    </lineage>
</organism>
<keyword evidence="1" id="KW-0812">Transmembrane</keyword>
<comment type="caution">
    <text evidence="2">The sequence shown here is derived from an EMBL/GenBank/DDBJ whole genome shotgun (WGS) entry which is preliminary data.</text>
</comment>
<evidence type="ECO:0008006" key="4">
    <source>
        <dbReference type="Google" id="ProtNLM"/>
    </source>
</evidence>
<dbReference type="EMBL" id="DMVW01000107">
    <property type="protein sequence ID" value="HAR52412.1"/>
    <property type="molecule type" value="Genomic_DNA"/>
</dbReference>
<feature type="transmembrane region" description="Helical" evidence="1">
    <location>
        <begin position="6"/>
        <end position="25"/>
    </location>
</feature>
<dbReference type="Proteomes" id="UP000264719">
    <property type="component" value="Unassembled WGS sequence"/>
</dbReference>
<gene>
    <name evidence="2" type="ORF">DCS45_11150</name>
</gene>
<proteinExistence type="predicted"/>
<evidence type="ECO:0000256" key="1">
    <source>
        <dbReference type="SAM" id="Phobius"/>
    </source>
</evidence>